<dbReference type="EC" id="1.14.14.19" evidence="7"/>
<keyword evidence="18" id="KW-0755">Steroidogenesis</keyword>
<dbReference type="PANTHER" id="PTHR24289">
    <property type="entry name" value="STEROID 17-ALPHA-HYDROXYLASE/17,20 LYASE"/>
    <property type="match status" value="1"/>
</dbReference>
<evidence type="ECO:0000256" key="10">
    <source>
        <dbReference type="ARBA" id="ARBA00022723"/>
    </source>
</evidence>
<comment type="catalytic activity">
    <reaction evidence="28">
        <text>17alpha-hydroxypregnenolone + reduced [NADPH--hemoprotein reductase] + O2 = 3beta-hydroxyandrost-5-en-17-one + acetate + oxidized [NADPH--hemoprotein reductase] + H2O + 2 H(+)</text>
        <dbReference type="Rhea" id="RHEA:50244"/>
        <dbReference type="Rhea" id="RHEA-COMP:11964"/>
        <dbReference type="Rhea" id="RHEA-COMP:11965"/>
        <dbReference type="ChEBI" id="CHEBI:15377"/>
        <dbReference type="ChEBI" id="CHEBI:15378"/>
        <dbReference type="ChEBI" id="CHEBI:15379"/>
        <dbReference type="ChEBI" id="CHEBI:28689"/>
        <dbReference type="ChEBI" id="CHEBI:28750"/>
        <dbReference type="ChEBI" id="CHEBI:30089"/>
        <dbReference type="ChEBI" id="CHEBI:57618"/>
        <dbReference type="ChEBI" id="CHEBI:58210"/>
        <dbReference type="EC" id="1.14.14.32"/>
    </reaction>
    <physiologicalReaction direction="left-to-right" evidence="28">
        <dbReference type="Rhea" id="RHEA:50245"/>
    </physiologicalReaction>
</comment>
<dbReference type="GO" id="GO:0005506">
    <property type="term" value="F:iron ion binding"/>
    <property type="evidence" value="ECO:0007669"/>
    <property type="project" value="InterPro"/>
</dbReference>
<dbReference type="GO" id="GO:0005789">
    <property type="term" value="C:endoplasmic reticulum membrane"/>
    <property type="evidence" value="ECO:0007669"/>
    <property type="project" value="UniProtKB-SubCell"/>
</dbReference>
<comment type="catalytic activity">
    <reaction evidence="26">
        <text>a C21-steroid + reduced [NADPH--hemoprotein reductase] + O2 = a 17alpha-hydroxy-C21-steroid + oxidized [NADPH--hemoprotein reductase] + H2O + H(+)</text>
        <dbReference type="Rhea" id="RHEA:65760"/>
        <dbReference type="Rhea" id="RHEA-COMP:11964"/>
        <dbReference type="Rhea" id="RHEA-COMP:11965"/>
        <dbReference type="ChEBI" id="CHEBI:15377"/>
        <dbReference type="ChEBI" id="CHEBI:15378"/>
        <dbReference type="ChEBI" id="CHEBI:15379"/>
        <dbReference type="ChEBI" id="CHEBI:57618"/>
        <dbReference type="ChEBI" id="CHEBI:58210"/>
        <dbReference type="ChEBI" id="CHEBI:61313"/>
        <dbReference type="ChEBI" id="CHEBI:138141"/>
        <dbReference type="EC" id="1.14.14.19"/>
    </reaction>
    <physiologicalReaction direction="left-to-right" evidence="26">
        <dbReference type="Rhea" id="RHEA:65761"/>
    </physiologicalReaction>
</comment>
<dbReference type="GO" id="GO:0042446">
    <property type="term" value="P:hormone biosynthetic process"/>
    <property type="evidence" value="ECO:0007669"/>
    <property type="project" value="TreeGrafter"/>
</dbReference>
<evidence type="ECO:0000256" key="4">
    <source>
        <dbReference type="ARBA" id="ARBA00004972"/>
    </source>
</evidence>
<evidence type="ECO:0000256" key="15">
    <source>
        <dbReference type="ARBA" id="ARBA00023033"/>
    </source>
</evidence>
<dbReference type="GeneID" id="103251416"/>
<evidence type="ECO:0000256" key="20">
    <source>
        <dbReference type="ARBA" id="ARBA00030382"/>
    </source>
</evidence>
<feature type="non-terminal residue" evidence="30">
    <location>
        <position position="262"/>
    </location>
</feature>
<evidence type="ECO:0000256" key="14">
    <source>
        <dbReference type="ARBA" id="ARBA00023004"/>
    </source>
</evidence>
<dbReference type="PRINTS" id="PR00463">
    <property type="entry name" value="EP450I"/>
</dbReference>
<gene>
    <name evidence="30" type="primary">LOC103251416</name>
</gene>
<keyword evidence="9" id="KW-0349">Heme</keyword>
<evidence type="ECO:0000256" key="13">
    <source>
        <dbReference type="ARBA" id="ARBA00023002"/>
    </source>
</evidence>
<name>A0A3Q0DI44_CARSF</name>
<evidence type="ECO:0000256" key="28">
    <source>
        <dbReference type="ARBA" id="ARBA00049083"/>
    </source>
</evidence>
<evidence type="ECO:0000256" key="6">
    <source>
        <dbReference type="ARBA" id="ARBA00012354"/>
    </source>
</evidence>
<keyword evidence="29" id="KW-1185">Reference proteome</keyword>
<proteinExistence type="inferred from homology"/>
<comment type="pathway">
    <text evidence="23">Steroid biosynthesis; glucocorticoid biosynthesis.</text>
</comment>
<dbReference type="KEGG" id="csyr:103251416"/>
<keyword evidence="12" id="KW-0492">Microsome</keyword>
<dbReference type="RefSeq" id="XP_021564209.1">
    <property type="nucleotide sequence ID" value="XM_021708534.1"/>
</dbReference>
<evidence type="ECO:0000256" key="12">
    <source>
        <dbReference type="ARBA" id="ARBA00022848"/>
    </source>
</evidence>
<keyword evidence="17" id="KW-0472">Membrane</keyword>
<comment type="cofactor">
    <cofactor evidence="1">
        <name>heme</name>
        <dbReference type="ChEBI" id="CHEBI:30413"/>
    </cofactor>
</comment>
<dbReference type="InterPro" id="IPR001128">
    <property type="entry name" value="Cyt_P450"/>
</dbReference>
<accession>A0A3Q0DI44</accession>
<dbReference type="InterPro" id="IPR002401">
    <property type="entry name" value="Cyt_P450_E_grp-I"/>
</dbReference>
<evidence type="ECO:0000256" key="17">
    <source>
        <dbReference type="ARBA" id="ARBA00023136"/>
    </source>
</evidence>
<feature type="non-terminal residue" evidence="30">
    <location>
        <position position="1"/>
    </location>
</feature>
<dbReference type="Gene3D" id="1.10.630.10">
    <property type="entry name" value="Cytochrome P450"/>
    <property type="match status" value="1"/>
</dbReference>
<evidence type="ECO:0000256" key="19">
    <source>
        <dbReference type="ARBA" id="ARBA00025710"/>
    </source>
</evidence>
<sequence length="262" mass="29111">RCPESPYSGARHRGGWEAGRVTSPCRCGAGEPPGCCSLDEKHRSRTTLDILSDNQKGVAFADYGSHWQLHRKLVMATFALFKDGDQKLETIICQQIRPLCDMLATRSGQSVDLSLPLFLAITNVICLICFNSSYKDKDPEVQVIQTYNDGILDTLGRDSLVDLFPWLKIFPNKTLETLRNCVKLRNHLLKKILEQYKGKFSSDSISNMLDVLIQARMNADNAGAAQDRGMLSDRHILATVGDIFGAGVETTTSVVKWTVAFL</sequence>
<keyword evidence="15" id="KW-0503">Monooxygenase</keyword>
<evidence type="ECO:0000256" key="9">
    <source>
        <dbReference type="ARBA" id="ARBA00022617"/>
    </source>
</evidence>
<evidence type="ECO:0000256" key="22">
    <source>
        <dbReference type="ARBA" id="ARBA00032167"/>
    </source>
</evidence>
<dbReference type="AlphaFoldDB" id="A0A3Q0DI44"/>
<dbReference type="OrthoDB" id="1470350at2759"/>
<dbReference type="PANTHER" id="PTHR24289:SF13">
    <property type="entry name" value="STEROID 17-ALPHA-HYDROXYLASE_17,20 LYASE"/>
    <property type="match status" value="1"/>
</dbReference>
<evidence type="ECO:0000256" key="27">
    <source>
        <dbReference type="ARBA" id="ARBA00048888"/>
    </source>
</evidence>
<protein>
    <recommendedName>
        <fullName evidence="8">Steroid 17-alpha-hydroxylase/17,20 lyase</fullName>
        <ecNumber evidence="7">1.14.14.19</ecNumber>
        <ecNumber evidence="6">1.14.14.32</ecNumber>
    </recommendedName>
    <alternativeName>
        <fullName evidence="21">CYPXVII</fullName>
    </alternativeName>
    <alternativeName>
        <fullName evidence="20">Cytochrome P450 17A1</fullName>
    </alternativeName>
    <alternativeName>
        <fullName evidence="22">Cytochrome P450-C17</fullName>
    </alternativeName>
    <alternativeName>
        <fullName evidence="24">Steroid 17-alpha-monooxygenase</fullName>
    </alternativeName>
</protein>
<reference evidence="30" key="1">
    <citation type="submission" date="2025-08" db="UniProtKB">
        <authorList>
            <consortium name="RefSeq"/>
        </authorList>
    </citation>
    <scope>IDENTIFICATION</scope>
</reference>
<keyword evidence="14" id="KW-0408">Iron</keyword>
<evidence type="ECO:0000256" key="23">
    <source>
        <dbReference type="ARBA" id="ARBA00043954"/>
    </source>
</evidence>
<keyword evidence="16" id="KW-0443">Lipid metabolism</keyword>
<evidence type="ECO:0000256" key="1">
    <source>
        <dbReference type="ARBA" id="ARBA00001971"/>
    </source>
</evidence>
<evidence type="ECO:0000256" key="26">
    <source>
        <dbReference type="ARBA" id="ARBA00048534"/>
    </source>
</evidence>
<keyword evidence="10" id="KW-0479">Metal-binding</keyword>
<evidence type="ECO:0000256" key="5">
    <source>
        <dbReference type="ARBA" id="ARBA00010617"/>
    </source>
</evidence>
<evidence type="ECO:0000256" key="7">
    <source>
        <dbReference type="ARBA" id="ARBA00012359"/>
    </source>
</evidence>
<evidence type="ECO:0000313" key="29">
    <source>
        <dbReference type="Proteomes" id="UP000189704"/>
    </source>
</evidence>
<dbReference type="InterPro" id="IPR036396">
    <property type="entry name" value="Cyt_P450_sf"/>
</dbReference>
<dbReference type="SUPFAM" id="SSF48264">
    <property type="entry name" value="Cytochrome P450"/>
    <property type="match status" value="1"/>
</dbReference>
<dbReference type="GO" id="GO:0042448">
    <property type="term" value="P:progesterone metabolic process"/>
    <property type="evidence" value="ECO:0007669"/>
    <property type="project" value="TreeGrafter"/>
</dbReference>
<comment type="similarity">
    <text evidence="5">Belongs to the cytochrome P450 family.</text>
</comment>
<dbReference type="GO" id="GO:0004508">
    <property type="term" value="F:steroid 17-alpha-monooxygenase activity"/>
    <property type="evidence" value="ECO:0007669"/>
    <property type="project" value="UniProtKB-EC"/>
</dbReference>
<evidence type="ECO:0000256" key="18">
    <source>
        <dbReference type="ARBA" id="ARBA00023250"/>
    </source>
</evidence>
<evidence type="ECO:0000256" key="11">
    <source>
        <dbReference type="ARBA" id="ARBA00022824"/>
    </source>
</evidence>
<evidence type="ECO:0000256" key="25">
    <source>
        <dbReference type="ARBA" id="ARBA00047982"/>
    </source>
</evidence>
<evidence type="ECO:0000313" key="30">
    <source>
        <dbReference type="RefSeq" id="XP_021564209.1"/>
    </source>
</evidence>
<dbReference type="Proteomes" id="UP000189704">
    <property type="component" value="Unplaced"/>
</dbReference>
<keyword evidence="30" id="KW-0456">Lyase</keyword>
<evidence type="ECO:0000256" key="21">
    <source>
        <dbReference type="ARBA" id="ARBA00032037"/>
    </source>
</evidence>
<keyword evidence="13" id="KW-0560">Oxidoreductase</keyword>
<comment type="pathway">
    <text evidence="19">Steroid hormone biosynthesis.</text>
</comment>
<dbReference type="GO" id="GO:0006694">
    <property type="term" value="P:steroid biosynthetic process"/>
    <property type="evidence" value="ECO:0007669"/>
    <property type="project" value="UniProtKB-KW"/>
</dbReference>
<comment type="pathway">
    <text evidence="4">Hormone biosynthesis.</text>
</comment>
<evidence type="ECO:0000256" key="2">
    <source>
        <dbReference type="ARBA" id="ARBA00004524"/>
    </source>
</evidence>
<dbReference type="EC" id="1.14.14.32" evidence="6"/>
<evidence type="ECO:0000256" key="16">
    <source>
        <dbReference type="ARBA" id="ARBA00023098"/>
    </source>
</evidence>
<dbReference type="CTD" id="1586"/>
<evidence type="ECO:0000256" key="8">
    <source>
        <dbReference type="ARBA" id="ARBA00014119"/>
    </source>
</evidence>
<dbReference type="GO" id="GO:0020037">
    <property type="term" value="F:heme binding"/>
    <property type="evidence" value="ECO:0007669"/>
    <property type="project" value="InterPro"/>
</dbReference>
<evidence type="ECO:0000256" key="24">
    <source>
        <dbReference type="ARBA" id="ARBA00044223"/>
    </source>
</evidence>
<evidence type="ECO:0000256" key="3">
    <source>
        <dbReference type="ARBA" id="ARBA00004586"/>
    </source>
</evidence>
<comment type="catalytic activity">
    <reaction evidence="27">
        <text>pregnenolone + reduced [NADPH--hemoprotein reductase] + O2 = 17alpha-hydroxypregnenolone + oxidized [NADPH--hemoprotein reductase] + H2O + H(+)</text>
        <dbReference type="Rhea" id="RHEA:50236"/>
        <dbReference type="Rhea" id="RHEA-COMP:11964"/>
        <dbReference type="Rhea" id="RHEA-COMP:11965"/>
        <dbReference type="ChEBI" id="CHEBI:15377"/>
        <dbReference type="ChEBI" id="CHEBI:15378"/>
        <dbReference type="ChEBI" id="CHEBI:15379"/>
        <dbReference type="ChEBI" id="CHEBI:16581"/>
        <dbReference type="ChEBI" id="CHEBI:28750"/>
        <dbReference type="ChEBI" id="CHEBI:57618"/>
        <dbReference type="ChEBI" id="CHEBI:58210"/>
        <dbReference type="EC" id="1.14.14.19"/>
    </reaction>
    <physiologicalReaction direction="left-to-right" evidence="27">
        <dbReference type="Rhea" id="RHEA:50237"/>
    </physiologicalReaction>
</comment>
<dbReference type="GO" id="GO:0016829">
    <property type="term" value="F:lyase activity"/>
    <property type="evidence" value="ECO:0007669"/>
    <property type="project" value="UniProtKB-KW"/>
</dbReference>
<dbReference type="Pfam" id="PF00067">
    <property type="entry name" value="p450"/>
    <property type="match status" value="1"/>
</dbReference>
<organism evidence="29 30">
    <name type="scientific">Carlito syrichta</name>
    <name type="common">Philippine tarsier</name>
    <name type="synonym">Tarsius syrichta</name>
    <dbReference type="NCBI Taxonomy" id="1868482"/>
    <lineage>
        <taxon>Eukaryota</taxon>
        <taxon>Metazoa</taxon>
        <taxon>Chordata</taxon>
        <taxon>Craniata</taxon>
        <taxon>Vertebrata</taxon>
        <taxon>Euteleostomi</taxon>
        <taxon>Mammalia</taxon>
        <taxon>Eutheria</taxon>
        <taxon>Euarchontoglires</taxon>
        <taxon>Primates</taxon>
        <taxon>Haplorrhini</taxon>
        <taxon>Tarsiiformes</taxon>
        <taxon>Tarsiidae</taxon>
        <taxon>Carlito</taxon>
    </lineage>
</organism>
<comment type="subcellular location">
    <subcellularLocation>
        <location evidence="3">Endoplasmic reticulum membrane</location>
    </subcellularLocation>
    <subcellularLocation>
        <location evidence="2">Microsome membrane</location>
    </subcellularLocation>
</comment>
<comment type="catalytic activity">
    <reaction evidence="25">
        <text>progesterone + reduced [NADPH--hemoprotein reductase] + O2 = 17alpha-hydroxyprogesterone + oxidized [NADPH--hemoprotein reductase] + H2O + H(+)</text>
        <dbReference type="Rhea" id="RHEA:46308"/>
        <dbReference type="Rhea" id="RHEA-COMP:11964"/>
        <dbReference type="Rhea" id="RHEA-COMP:11965"/>
        <dbReference type="ChEBI" id="CHEBI:15377"/>
        <dbReference type="ChEBI" id="CHEBI:15378"/>
        <dbReference type="ChEBI" id="CHEBI:15379"/>
        <dbReference type="ChEBI" id="CHEBI:17026"/>
        <dbReference type="ChEBI" id="CHEBI:17252"/>
        <dbReference type="ChEBI" id="CHEBI:57618"/>
        <dbReference type="ChEBI" id="CHEBI:58210"/>
        <dbReference type="EC" id="1.14.14.19"/>
    </reaction>
    <physiologicalReaction direction="left-to-right" evidence="25">
        <dbReference type="Rhea" id="RHEA:46309"/>
    </physiologicalReaction>
</comment>
<keyword evidence="11" id="KW-0256">Endoplasmic reticulum</keyword>